<feature type="non-terminal residue" evidence="1">
    <location>
        <position position="1"/>
    </location>
</feature>
<evidence type="ECO:0000313" key="1">
    <source>
        <dbReference type="EMBL" id="KAI8045946.1"/>
    </source>
</evidence>
<protein>
    <submittedName>
        <fullName evidence="1">Uncharacterized protein</fullName>
    </submittedName>
</protein>
<reference evidence="1" key="1">
    <citation type="journal article" date="2023" name="Genome Biol. Evol.">
        <title>Long-read-based Genome Assembly of Drosophila gunungcola Reveals Fewer Chemosensory Genes in Flower-breeding Species.</title>
        <authorList>
            <person name="Negi A."/>
            <person name="Liao B.Y."/>
            <person name="Yeh S.D."/>
        </authorList>
    </citation>
    <scope>NUCLEOTIDE SEQUENCE</scope>
    <source>
        <strain evidence="1">Sukarami</strain>
    </source>
</reference>
<gene>
    <name evidence="1" type="ORF">M5D96_002137</name>
</gene>
<dbReference type="EMBL" id="JAMKOV010000001">
    <property type="protein sequence ID" value="KAI8045946.1"/>
    <property type="molecule type" value="Genomic_DNA"/>
</dbReference>
<evidence type="ECO:0000313" key="2">
    <source>
        <dbReference type="Proteomes" id="UP001059596"/>
    </source>
</evidence>
<organism evidence="1 2">
    <name type="scientific">Drosophila gunungcola</name>
    <name type="common">fruit fly</name>
    <dbReference type="NCBI Taxonomy" id="103775"/>
    <lineage>
        <taxon>Eukaryota</taxon>
        <taxon>Metazoa</taxon>
        <taxon>Ecdysozoa</taxon>
        <taxon>Arthropoda</taxon>
        <taxon>Hexapoda</taxon>
        <taxon>Insecta</taxon>
        <taxon>Pterygota</taxon>
        <taxon>Neoptera</taxon>
        <taxon>Endopterygota</taxon>
        <taxon>Diptera</taxon>
        <taxon>Brachycera</taxon>
        <taxon>Muscomorpha</taxon>
        <taxon>Ephydroidea</taxon>
        <taxon>Drosophilidae</taxon>
        <taxon>Drosophila</taxon>
        <taxon>Sophophora</taxon>
    </lineage>
</organism>
<proteinExistence type="predicted"/>
<dbReference type="AlphaFoldDB" id="A0A9P9YZG8"/>
<dbReference type="Proteomes" id="UP001059596">
    <property type="component" value="Chromosome 3R"/>
</dbReference>
<feature type="non-terminal residue" evidence="1">
    <location>
        <position position="67"/>
    </location>
</feature>
<name>A0A9P9YZG8_9MUSC</name>
<sequence>GSFTPTYIGFTPFFRFTEELQNYLPHRLGSPTPFWIPARDVFGVYRNVSIKGPQRGHLKWPARVQSQ</sequence>
<comment type="caution">
    <text evidence="1">The sequence shown here is derived from an EMBL/GenBank/DDBJ whole genome shotgun (WGS) entry which is preliminary data.</text>
</comment>
<accession>A0A9P9YZG8</accession>
<keyword evidence="2" id="KW-1185">Reference proteome</keyword>